<feature type="transmembrane region" description="Helical" evidence="2">
    <location>
        <begin position="127"/>
        <end position="146"/>
    </location>
</feature>
<feature type="transmembrane region" description="Helical" evidence="2">
    <location>
        <begin position="97"/>
        <end position="121"/>
    </location>
</feature>
<keyword evidence="2" id="KW-0472">Membrane</keyword>
<dbReference type="EMBL" id="FMHT01000003">
    <property type="protein sequence ID" value="SCL18263.1"/>
    <property type="molecule type" value="Genomic_DNA"/>
</dbReference>
<organism evidence="3 4">
    <name type="scientific">Micromonospora nigra</name>
    <dbReference type="NCBI Taxonomy" id="145857"/>
    <lineage>
        <taxon>Bacteria</taxon>
        <taxon>Bacillati</taxon>
        <taxon>Actinomycetota</taxon>
        <taxon>Actinomycetes</taxon>
        <taxon>Micromonosporales</taxon>
        <taxon>Micromonosporaceae</taxon>
        <taxon>Micromonospora</taxon>
    </lineage>
</organism>
<name>A0A1C6RM62_9ACTN</name>
<evidence type="ECO:0000313" key="3">
    <source>
        <dbReference type="EMBL" id="SCL18263.1"/>
    </source>
</evidence>
<proteinExistence type="predicted"/>
<dbReference type="Pfam" id="PF19744">
    <property type="entry name" value="DUF6232"/>
    <property type="match status" value="1"/>
</dbReference>
<gene>
    <name evidence="3" type="ORF">GA0070616_1470</name>
</gene>
<reference evidence="3 4" key="1">
    <citation type="submission" date="2016-06" db="EMBL/GenBank/DDBJ databases">
        <authorList>
            <person name="Kjaerup R.B."/>
            <person name="Dalgaard T.S."/>
            <person name="Juul-Madsen H.R."/>
        </authorList>
    </citation>
    <scope>NUCLEOTIDE SEQUENCE [LARGE SCALE GENOMIC DNA]</scope>
    <source>
        <strain evidence="3 4">DSM 43818</strain>
    </source>
</reference>
<protein>
    <submittedName>
        <fullName evidence="3">Uncharacterized protein</fullName>
    </submittedName>
</protein>
<dbReference type="InterPro" id="IPR045629">
    <property type="entry name" value="DUF6232"/>
</dbReference>
<feature type="region of interest" description="Disordered" evidence="1">
    <location>
        <begin position="1"/>
        <end position="53"/>
    </location>
</feature>
<keyword evidence="4" id="KW-1185">Reference proteome</keyword>
<evidence type="ECO:0000256" key="1">
    <source>
        <dbReference type="SAM" id="MobiDB-lite"/>
    </source>
</evidence>
<evidence type="ECO:0000256" key="2">
    <source>
        <dbReference type="SAM" id="Phobius"/>
    </source>
</evidence>
<evidence type="ECO:0000313" key="4">
    <source>
        <dbReference type="Proteomes" id="UP000199699"/>
    </source>
</evidence>
<keyword evidence="2" id="KW-1133">Transmembrane helix</keyword>
<sequence length="210" mass="22611">MGRTAGNPVDRRGMREAAGAVRLGQPWRNTVHRERATTRPPRSPKVTAGGGTRETTNLLYARPGIVVTTEQFSVGGGTWRVADLTHLHTTRGPHDRVAVRATVVSAAVVAGVGVLLGFSGGLQRLTAGAYLLLGAVFLLPVLLAVAGDRWRPPPHELWGRCRGAEILLFSSDDERQFGQVSRAVRRAREMNAGGGWADPLAAFGPWRPNR</sequence>
<accession>A0A1C6RM62</accession>
<dbReference type="Proteomes" id="UP000199699">
    <property type="component" value="Unassembled WGS sequence"/>
</dbReference>
<dbReference type="AlphaFoldDB" id="A0A1C6RM62"/>
<keyword evidence="2" id="KW-0812">Transmembrane</keyword>